<feature type="transmembrane region" description="Helical" evidence="7">
    <location>
        <begin position="206"/>
        <end position="228"/>
    </location>
</feature>
<protein>
    <recommendedName>
        <fullName evidence="8">EamA domain-containing protein</fullName>
    </recommendedName>
</protein>
<evidence type="ECO:0000256" key="2">
    <source>
        <dbReference type="ARBA" id="ARBA00009853"/>
    </source>
</evidence>
<dbReference type="InterPro" id="IPR000620">
    <property type="entry name" value="EamA_dom"/>
</dbReference>
<dbReference type="RefSeq" id="WP_075800321.1">
    <property type="nucleotide sequence ID" value="NZ_CP015584.1"/>
</dbReference>
<name>A0A1L7ALH3_9PROT</name>
<feature type="transmembrane region" description="Helical" evidence="7">
    <location>
        <begin position="290"/>
        <end position="307"/>
    </location>
</feature>
<feature type="region of interest" description="Disordered" evidence="6">
    <location>
        <begin position="1"/>
        <end position="23"/>
    </location>
</feature>
<dbReference type="GO" id="GO:0016020">
    <property type="term" value="C:membrane"/>
    <property type="evidence" value="ECO:0007669"/>
    <property type="project" value="UniProtKB-SubCell"/>
</dbReference>
<dbReference type="AlphaFoldDB" id="A0A1L7ALH3"/>
<feature type="domain" description="EamA" evidence="8">
    <location>
        <begin position="178"/>
        <end position="307"/>
    </location>
</feature>
<dbReference type="Proteomes" id="UP000185494">
    <property type="component" value="Chromosome 2"/>
</dbReference>
<sequence>MEASDTAGGVSPGSRGRDAIRTGIVPEPDQRNLRKAVLIMLLGIALFSILNGVVKDQAARFPVNQIVFFRNAFALPPLIVVLVMTGSLHRLRTRRLPRHLTHALTMTAMLMLSFIGFRLIPLAEATAISFVRPLVVILLAAPLLGEKVSLLSWIAVLAGFAGVLVVVQPGGTGLAQGGALFSLAAACIGGLNMLQLRALSMTDHTAGVAVWFLALSSLLLLPTLFFSWETPSVADLAGLIAMGLASGLCQYLIMRPLAYAGAAALAPVQYTSLLWSIAIGWLWFGDAPTLEVLLGSAMVVGATMLVLRGGRPA</sequence>
<keyword evidence="3 7" id="KW-0812">Transmembrane</keyword>
<dbReference type="SUPFAM" id="SSF103481">
    <property type="entry name" value="Multidrug resistance efflux transporter EmrE"/>
    <property type="match status" value="2"/>
</dbReference>
<dbReference type="PANTHER" id="PTHR22911:SF6">
    <property type="entry name" value="SOLUTE CARRIER FAMILY 35 MEMBER G1"/>
    <property type="match status" value="1"/>
</dbReference>
<dbReference type="PANTHER" id="PTHR22911">
    <property type="entry name" value="ACYL-MALONYL CONDENSING ENZYME-RELATED"/>
    <property type="match status" value="1"/>
</dbReference>
<keyword evidence="5 7" id="KW-0472">Membrane</keyword>
<evidence type="ECO:0000256" key="3">
    <source>
        <dbReference type="ARBA" id="ARBA00022692"/>
    </source>
</evidence>
<evidence type="ECO:0000313" key="9">
    <source>
        <dbReference type="EMBL" id="APT59610.1"/>
    </source>
</evidence>
<evidence type="ECO:0000256" key="5">
    <source>
        <dbReference type="ARBA" id="ARBA00023136"/>
    </source>
</evidence>
<comment type="similarity">
    <text evidence="2">Belongs to the drug/metabolite transporter (DMT) superfamily. 10 TMS drug/metabolite exporter (DME) (TC 2.A.7.3) family.</text>
</comment>
<evidence type="ECO:0000259" key="8">
    <source>
        <dbReference type="Pfam" id="PF00892"/>
    </source>
</evidence>
<feature type="transmembrane region" description="Helical" evidence="7">
    <location>
        <begin position="66"/>
        <end position="88"/>
    </location>
</feature>
<feature type="transmembrane region" description="Helical" evidence="7">
    <location>
        <begin position="234"/>
        <end position="253"/>
    </location>
</feature>
<evidence type="ECO:0000256" key="4">
    <source>
        <dbReference type="ARBA" id="ARBA00022989"/>
    </source>
</evidence>
<gene>
    <name evidence="9" type="ORF">RGI145_19935</name>
</gene>
<feature type="transmembrane region" description="Helical" evidence="7">
    <location>
        <begin position="173"/>
        <end position="194"/>
    </location>
</feature>
<dbReference type="InterPro" id="IPR037185">
    <property type="entry name" value="EmrE-like"/>
</dbReference>
<feature type="transmembrane region" description="Helical" evidence="7">
    <location>
        <begin position="36"/>
        <end position="54"/>
    </location>
</feature>
<evidence type="ECO:0000256" key="7">
    <source>
        <dbReference type="SAM" id="Phobius"/>
    </source>
</evidence>
<organism evidence="9 10">
    <name type="scientific">Roseomonas gilardii</name>
    <dbReference type="NCBI Taxonomy" id="257708"/>
    <lineage>
        <taxon>Bacteria</taxon>
        <taxon>Pseudomonadati</taxon>
        <taxon>Pseudomonadota</taxon>
        <taxon>Alphaproteobacteria</taxon>
        <taxon>Acetobacterales</taxon>
        <taxon>Roseomonadaceae</taxon>
        <taxon>Roseomonas</taxon>
    </lineage>
</organism>
<dbReference type="KEGG" id="rgi:RGI145_19935"/>
<dbReference type="Pfam" id="PF00892">
    <property type="entry name" value="EamA"/>
    <property type="match status" value="2"/>
</dbReference>
<feature type="transmembrane region" description="Helical" evidence="7">
    <location>
        <begin position="100"/>
        <end position="120"/>
    </location>
</feature>
<keyword evidence="4 7" id="KW-1133">Transmembrane helix</keyword>
<evidence type="ECO:0000313" key="10">
    <source>
        <dbReference type="Proteomes" id="UP000185494"/>
    </source>
</evidence>
<proteinExistence type="inferred from homology"/>
<comment type="subcellular location">
    <subcellularLocation>
        <location evidence="1">Membrane</location>
        <topology evidence="1">Multi-pass membrane protein</topology>
    </subcellularLocation>
</comment>
<evidence type="ECO:0000256" key="1">
    <source>
        <dbReference type="ARBA" id="ARBA00004141"/>
    </source>
</evidence>
<feature type="transmembrane region" description="Helical" evidence="7">
    <location>
        <begin position="260"/>
        <end position="284"/>
    </location>
</feature>
<evidence type="ECO:0000256" key="6">
    <source>
        <dbReference type="SAM" id="MobiDB-lite"/>
    </source>
</evidence>
<accession>A0A1L7ALH3</accession>
<dbReference type="EMBL" id="CP015584">
    <property type="protein sequence ID" value="APT59610.1"/>
    <property type="molecule type" value="Genomic_DNA"/>
</dbReference>
<feature type="domain" description="EamA" evidence="8">
    <location>
        <begin position="36"/>
        <end position="167"/>
    </location>
</feature>
<reference evidence="9 10" key="1">
    <citation type="submission" date="2016-05" db="EMBL/GenBank/DDBJ databases">
        <title>Complete Genome and Methylome Analysis of Psychrotrophic Bacterial Isolates from Antarctic Lake Untersee.</title>
        <authorList>
            <person name="Fomenkov A."/>
            <person name="Akimov V.N."/>
            <person name="Vasilyeva L.V."/>
            <person name="Andersen D."/>
            <person name="Vincze T."/>
            <person name="Roberts R.J."/>
        </authorList>
    </citation>
    <scope>NUCLEOTIDE SEQUENCE [LARGE SCALE GENOMIC DNA]</scope>
    <source>
        <strain evidence="9 10">U14-5</strain>
    </source>
</reference>